<evidence type="ECO:0000256" key="2">
    <source>
        <dbReference type="PROSITE-ProRule" id="PRU00176"/>
    </source>
</evidence>
<evidence type="ECO:0008006" key="8">
    <source>
        <dbReference type="Google" id="ProtNLM"/>
    </source>
</evidence>
<dbReference type="CDD" id="cd00590">
    <property type="entry name" value="RRM_SF"/>
    <property type="match status" value="1"/>
</dbReference>
<evidence type="ECO:0000259" key="4">
    <source>
        <dbReference type="PROSITE" id="PS50102"/>
    </source>
</evidence>
<evidence type="ECO:0000256" key="3">
    <source>
        <dbReference type="SAM" id="MobiDB-lite"/>
    </source>
</evidence>
<dbReference type="Proteomes" id="UP000800092">
    <property type="component" value="Unassembled WGS sequence"/>
</dbReference>
<dbReference type="InterPro" id="IPR039539">
    <property type="entry name" value="Ras_GTPase_bind_prot"/>
</dbReference>
<organism evidence="6 7">
    <name type="scientific">Viridothelium virens</name>
    <name type="common">Speckled blister lichen</name>
    <name type="synonym">Trypethelium virens</name>
    <dbReference type="NCBI Taxonomy" id="1048519"/>
    <lineage>
        <taxon>Eukaryota</taxon>
        <taxon>Fungi</taxon>
        <taxon>Dikarya</taxon>
        <taxon>Ascomycota</taxon>
        <taxon>Pezizomycotina</taxon>
        <taxon>Dothideomycetes</taxon>
        <taxon>Dothideomycetes incertae sedis</taxon>
        <taxon>Trypetheliales</taxon>
        <taxon>Trypetheliaceae</taxon>
        <taxon>Viridothelium</taxon>
    </lineage>
</organism>
<dbReference type="PANTHER" id="PTHR10693">
    <property type="entry name" value="RAS GTPASE-ACTIVATING PROTEIN-BINDING PROTEIN"/>
    <property type="match status" value="1"/>
</dbReference>
<feature type="domain" description="RRM" evidence="4">
    <location>
        <begin position="450"/>
        <end position="522"/>
    </location>
</feature>
<name>A0A6A6H7P5_VIRVR</name>
<feature type="compositionally biased region" description="Basic and acidic residues" evidence="3">
    <location>
        <begin position="241"/>
        <end position="255"/>
    </location>
</feature>
<feature type="compositionally biased region" description="Low complexity" evidence="3">
    <location>
        <begin position="283"/>
        <end position="292"/>
    </location>
</feature>
<dbReference type="EMBL" id="ML991801">
    <property type="protein sequence ID" value="KAF2234045.1"/>
    <property type="molecule type" value="Genomic_DNA"/>
</dbReference>
<feature type="compositionally biased region" description="Polar residues" evidence="3">
    <location>
        <begin position="52"/>
        <end position="63"/>
    </location>
</feature>
<feature type="region of interest" description="Disordered" evidence="3">
    <location>
        <begin position="526"/>
        <end position="579"/>
    </location>
</feature>
<dbReference type="PROSITE" id="PS50102">
    <property type="entry name" value="RRM"/>
    <property type="match status" value="1"/>
</dbReference>
<dbReference type="InterPro" id="IPR035979">
    <property type="entry name" value="RBD_domain_sf"/>
</dbReference>
<dbReference type="GO" id="GO:0016579">
    <property type="term" value="P:protein deubiquitination"/>
    <property type="evidence" value="ECO:0007669"/>
    <property type="project" value="TreeGrafter"/>
</dbReference>
<sequence>MATEQPTVPINGNYAPQQTQAYGAAELSYNPQVTTTSASAATSYGEVPPPTGNTTASGNSNSAGLPSDEVGWYFVERYYTTLSRQPEKLFLFYQKRSQFVSGVEAEKAPVCVGQKAINDRIKELDIQDCKVRVTNVDSQSSDENIVIQVIGEISNKSAPHRKFTQTFVLAKQTNGYFVLNDIFRYIIEDEEFEGTGESEELQQNQAVPSGIQEPKPSTEETEPRTLTSSDDPAAQEADAAQVDRELEQKVLKEDAMELGESDPPVNGAANTEDAGSVQHTEDAPAVAAPAVPEETDPAADTETAPAAPEFEAEKPKAPEPTPIASPPPASTAPPVVTAPPPKPAAPKAWANVAPAAPKTWANLAAAANNRIATPATPAVQPTPSPAANQAKQTPPAPPSTTNAPTGPAAQTTSNEAAAAGSPQDEWQSVNHEHNKRQPRAQPAQSEQPNSRAYIKNVYESVDGDELKKTLEKYGEIAYFDISRQKNCAFVDFATPAGYQAAVAANPHVLGNDRIFVEERRLRPGSYPYVPRGRGDMRGGRGGNGPRDGGRGGFQQKPAFAPRGRGANVGARGRGAAQAA</sequence>
<dbReference type="CDD" id="cd00780">
    <property type="entry name" value="NTF2"/>
    <property type="match status" value="1"/>
</dbReference>
<feature type="compositionally biased region" description="Low complexity" evidence="3">
    <location>
        <begin position="367"/>
        <end position="387"/>
    </location>
</feature>
<feature type="compositionally biased region" description="Gly residues" evidence="3">
    <location>
        <begin position="539"/>
        <end position="552"/>
    </location>
</feature>
<dbReference type="InterPro" id="IPR012677">
    <property type="entry name" value="Nucleotide-bd_a/b_plait_sf"/>
</dbReference>
<dbReference type="GO" id="GO:1990904">
    <property type="term" value="C:ribonucleoprotein complex"/>
    <property type="evidence" value="ECO:0007669"/>
    <property type="project" value="TreeGrafter"/>
</dbReference>
<dbReference type="Gene3D" id="3.10.450.50">
    <property type="match status" value="1"/>
</dbReference>
<dbReference type="Gene3D" id="3.30.70.330">
    <property type="match status" value="1"/>
</dbReference>
<evidence type="ECO:0000313" key="6">
    <source>
        <dbReference type="EMBL" id="KAF2234045.1"/>
    </source>
</evidence>
<feature type="region of interest" description="Disordered" evidence="3">
    <location>
        <begin position="194"/>
        <end position="350"/>
    </location>
</feature>
<evidence type="ECO:0000259" key="5">
    <source>
        <dbReference type="PROSITE" id="PS50177"/>
    </source>
</evidence>
<dbReference type="Pfam" id="PF02136">
    <property type="entry name" value="NTF2"/>
    <property type="match status" value="1"/>
</dbReference>
<feature type="compositionally biased region" description="Pro residues" evidence="3">
    <location>
        <begin position="318"/>
        <end position="344"/>
    </location>
</feature>
<keyword evidence="7" id="KW-1185">Reference proteome</keyword>
<dbReference type="SMART" id="SM00360">
    <property type="entry name" value="RRM"/>
    <property type="match status" value="1"/>
</dbReference>
<dbReference type="InterPro" id="IPR032710">
    <property type="entry name" value="NTF2-like_dom_sf"/>
</dbReference>
<evidence type="ECO:0000256" key="1">
    <source>
        <dbReference type="ARBA" id="ARBA00022884"/>
    </source>
</evidence>
<dbReference type="PROSITE" id="PS50177">
    <property type="entry name" value="NTF2_DOMAIN"/>
    <property type="match status" value="1"/>
</dbReference>
<proteinExistence type="predicted"/>
<dbReference type="GO" id="GO:0003729">
    <property type="term" value="F:mRNA binding"/>
    <property type="evidence" value="ECO:0007669"/>
    <property type="project" value="TreeGrafter"/>
</dbReference>
<dbReference type="GO" id="GO:0005829">
    <property type="term" value="C:cytosol"/>
    <property type="evidence" value="ECO:0007669"/>
    <property type="project" value="TreeGrafter"/>
</dbReference>
<accession>A0A6A6H7P5</accession>
<feature type="domain" description="NTF2" evidence="5">
    <location>
        <begin position="70"/>
        <end position="185"/>
    </location>
</feature>
<reference evidence="6" key="1">
    <citation type="journal article" date="2020" name="Stud. Mycol.">
        <title>101 Dothideomycetes genomes: a test case for predicting lifestyles and emergence of pathogens.</title>
        <authorList>
            <person name="Haridas S."/>
            <person name="Albert R."/>
            <person name="Binder M."/>
            <person name="Bloem J."/>
            <person name="Labutti K."/>
            <person name="Salamov A."/>
            <person name="Andreopoulos B."/>
            <person name="Baker S."/>
            <person name="Barry K."/>
            <person name="Bills G."/>
            <person name="Bluhm B."/>
            <person name="Cannon C."/>
            <person name="Castanera R."/>
            <person name="Culley D."/>
            <person name="Daum C."/>
            <person name="Ezra D."/>
            <person name="Gonzalez J."/>
            <person name="Henrissat B."/>
            <person name="Kuo A."/>
            <person name="Liang C."/>
            <person name="Lipzen A."/>
            <person name="Lutzoni F."/>
            <person name="Magnuson J."/>
            <person name="Mondo S."/>
            <person name="Nolan M."/>
            <person name="Ohm R."/>
            <person name="Pangilinan J."/>
            <person name="Park H.-J."/>
            <person name="Ramirez L."/>
            <person name="Alfaro M."/>
            <person name="Sun H."/>
            <person name="Tritt A."/>
            <person name="Yoshinaga Y."/>
            <person name="Zwiers L.-H."/>
            <person name="Turgeon B."/>
            <person name="Goodwin S."/>
            <person name="Spatafora J."/>
            <person name="Crous P."/>
            <person name="Grigoriev I."/>
        </authorList>
    </citation>
    <scope>NUCLEOTIDE SEQUENCE</scope>
    <source>
        <strain evidence="6">Tuck. ex Michener</strain>
    </source>
</reference>
<dbReference type="GO" id="GO:1990861">
    <property type="term" value="C:Ubp3-Bre5 deubiquitination complex"/>
    <property type="evidence" value="ECO:0007669"/>
    <property type="project" value="TreeGrafter"/>
</dbReference>
<dbReference type="SUPFAM" id="SSF54427">
    <property type="entry name" value="NTF2-like"/>
    <property type="match status" value="1"/>
</dbReference>
<gene>
    <name evidence="6" type="ORF">EV356DRAFT_515718</name>
</gene>
<protein>
    <recommendedName>
        <fullName evidence="8">NTF2-domain-containing protein</fullName>
    </recommendedName>
</protein>
<feature type="compositionally biased region" description="Low complexity" evidence="3">
    <location>
        <begin position="560"/>
        <end position="579"/>
    </location>
</feature>
<evidence type="ECO:0000313" key="7">
    <source>
        <dbReference type="Proteomes" id="UP000800092"/>
    </source>
</evidence>
<dbReference type="FunFam" id="3.10.450.50:FF:000003">
    <property type="entry name" value="Nuclear transport factor 2 family protein"/>
    <property type="match status" value="1"/>
</dbReference>
<dbReference type="InterPro" id="IPR000504">
    <property type="entry name" value="RRM_dom"/>
</dbReference>
<dbReference type="InterPro" id="IPR002075">
    <property type="entry name" value="NTF2_dom"/>
</dbReference>
<feature type="region of interest" description="Disordered" evidence="3">
    <location>
        <begin position="367"/>
        <end position="452"/>
    </location>
</feature>
<dbReference type="Pfam" id="PF00076">
    <property type="entry name" value="RRM_1"/>
    <property type="match status" value="1"/>
</dbReference>
<dbReference type="GO" id="GO:0034517">
    <property type="term" value="P:ribophagy"/>
    <property type="evidence" value="ECO:0007669"/>
    <property type="project" value="TreeGrafter"/>
</dbReference>
<dbReference type="InterPro" id="IPR018222">
    <property type="entry name" value="Nuclear_transport_factor_2_euk"/>
</dbReference>
<feature type="region of interest" description="Disordered" evidence="3">
    <location>
        <begin position="40"/>
        <end position="63"/>
    </location>
</feature>
<dbReference type="PANTHER" id="PTHR10693:SF20">
    <property type="entry name" value="AT27578P"/>
    <property type="match status" value="1"/>
</dbReference>
<dbReference type="AlphaFoldDB" id="A0A6A6H7P5"/>
<feature type="compositionally biased region" description="Low complexity" evidence="3">
    <location>
        <begin position="399"/>
        <end position="419"/>
    </location>
</feature>
<dbReference type="PRINTS" id="PR01217">
    <property type="entry name" value="PRICHEXTENSN"/>
</dbReference>
<dbReference type="SUPFAM" id="SSF54928">
    <property type="entry name" value="RNA-binding domain, RBD"/>
    <property type="match status" value="1"/>
</dbReference>
<feature type="compositionally biased region" description="Low complexity" evidence="3">
    <location>
        <begin position="300"/>
        <end position="309"/>
    </location>
</feature>
<dbReference type="OrthoDB" id="339151at2759"/>
<keyword evidence="1 2" id="KW-0694">RNA-binding</keyword>
<feature type="compositionally biased region" description="Low complexity" evidence="3">
    <location>
        <begin position="230"/>
        <end position="240"/>
    </location>
</feature>